<evidence type="ECO:0000259" key="10">
    <source>
        <dbReference type="PROSITE" id="PS50994"/>
    </source>
</evidence>
<evidence type="ECO:0000256" key="2">
    <source>
        <dbReference type="ARBA" id="ARBA00007441"/>
    </source>
</evidence>
<dbReference type="PANTHER" id="PTHR11879:SF41">
    <property type="entry name" value="ASPARTATE AMINOTRANSFERASE, CYTOPLASMIC ISOZYME 2"/>
    <property type="match status" value="1"/>
</dbReference>
<dbReference type="SUPFAM" id="SSF53098">
    <property type="entry name" value="Ribonuclease H-like"/>
    <property type="match status" value="1"/>
</dbReference>
<dbReference type="PROSITE" id="PS50994">
    <property type="entry name" value="INTEGRASE"/>
    <property type="match status" value="1"/>
</dbReference>
<dbReference type="GO" id="GO:0003676">
    <property type="term" value="F:nucleic acid binding"/>
    <property type="evidence" value="ECO:0007669"/>
    <property type="project" value="InterPro"/>
</dbReference>
<feature type="region of interest" description="Disordered" evidence="9">
    <location>
        <begin position="672"/>
        <end position="740"/>
    </location>
</feature>
<dbReference type="Proteomes" id="UP000504610">
    <property type="component" value="Chromosome 9"/>
</dbReference>
<proteinExistence type="inferred from homology"/>
<dbReference type="Pfam" id="PF07727">
    <property type="entry name" value="RVT_2"/>
    <property type="match status" value="1"/>
</dbReference>
<feature type="domain" description="Integrase catalytic" evidence="10">
    <location>
        <begin position="386"/>
        <end position="550"/>
    </location>
</feature>
<dbReference type="InterPro" id="IPR012337">
    <property type="entry name" value="RNaseH-like_sf"/>
</dbReference>
<dbReference type="PRINTS" id="PR00799">
    <property type="entry name" value="TRANSAMINASE"/>
</dbReference>
<evidence type="ECO:0000256" key="3">
    <source>
        <dbReference type="ARBA" id="ARBA00011738"/>
    </source>
</evidence>
<protein>
    <recommendedName>
        <fullName evidence="8">Aspartate aminotransferase</fullName>
        <ecNumber evidence="8">2.6.1.1</ecNumber>
    </recommendedName>
</protein>
<dbReference type="InterPro" id="IPR036397">
    <property type="entry name" value="RNaseH_sf"/>
</dbReference>
<sequence>MSSILSKVLPAAEDPVLSVHTFQSKDLHPSYLLCCFFGPILPFYERVIFACRDDPCPVKLNLSVGAYRTEEGKPLVLEVVRRAEQQLANDRSCDKGYLPIDGLADFNKLGAKLILGDDSHALEENRVVTIQCLSGTGSLRVGAEFLAKHHQQSVIYVPNPTWGNHPSIFTLAGLSVQYFRYYDPQTRGLDFEGMLEDLGAAPSGAIVVLQACAHNPTGIDPTLEQWEQIRQIVRSKGLLPFFDNAYQGFASGSLDSDAQSVRMFVADGGECLIAQSFAKNMGLYGERIGALTIDRFSRTLIGAGEEREGVYYFTGVKVARVHGASKAKPSSSSTLWHRRLGHPSYKALSTLPIFKNFKLDFTDSSQCDICFKAKQTRKVFPDSFNKATIPFALIHCDVWGPYRTPSSCGAVYFLTIVDDYSRAVWTYLMLEKSEVASLLRSFCAMSDRQFGHRVKTIRTDNGTEFLCLSKYFREQGIVHQTSCTYTPQQNGRVERKHRHILNVARACLFQSRLPVEFWGESILAAAHIINRTPTHVLDGKTPYEVLHGNPPMYDQLRVFGCLCYAHTRPRDRDKFGARSRRCLFVGYPFGKKAWRMYDLDTNEFFISRDVVFFEDKFPGIDDATYVTPPTMQTDLPIDDWLLSPATQTEPTHVPSPVTTTPVLTTSDTLQSPAVLFPDSSTPTPSTDNNTTPAPSPTLSPVTADTVSPESSLSPPSSPSPTPITEHSQSAPSPGLPELLGRGQRAKKSSILLKNFVTHSATTNPPHASPAHDQSSPLSVSGKTPYPIADYASTSVFNAKHQAFLDTITTDYVPKNFQEAVRDPRFNGAMKTEITALEDNHTWDVTTLPPGKKAIGCGWIYTNKYNADGTVERPKARLVARGNRQKAGLDYKDTFAPVAKMNTVRFLLKLSAAHRWEIHQMDVHNAFLHGDLEEEIYMQLPPGFKTDDPTKVCQLRKSLYGLKQAPRCWFAKLSKALLSFGFIQSYEDYSLFSFVQGDVCLHILVYVDDFIIAGNNNSTIERFKTYLHKCFKMKDLGNLKYFLGLEIARGPEGIFVSQRKYALDIVAECGLLGAKPSPVPTELNHKLALSNGRPLRDPSQYRRLVGRLIYLTFTRPELSYIVHILSQFMQKPQEDHWLAALRVVRYLKGTTGQGIMLTSDRNLRLTAYSDSDWSACPITRRSLSAYIVLLGDSVVSWKTKKQRTVSRSSAEAEYRSMADTTCELKWLKRLLLHFGIHHPRPMRLFCDSQSAIHIAKNPVFHERTKHVENDCHTVRDAVQSKLITTEHINTKNQPADLLTKALPTPAFQFLLSKLGIRDMSLPT</sequence>
<dbReference type="InterPro" id="IPR000796">
    <property type="entry name" value="Asp_trans"/>
</dbReference>
<dbReference type="Pfam" id="PF00665">
    <property type="entry name" value="rve"/>
    <property type="match status" value="1"/>
</dbReference>
<evidence type="ECO:0000256" key="9">
    <source>
        <dbReference type="SAM" id="MobiDB-lite"/>
    </source>
</evidence>
<comment type="similarity">
    <text evidence="2">Belongs to the class-I pyridoxal-phosphate-dependent aminotransferase family.</text>
</comment>
<evidence type="ECO:0000256" key="6">
    <source>
        <dbReference type="ARBA" id="ARBA00022898"/>
    </source>
</evidence>
<dbReference type="InterPro" id="IPR001584">
    <property type="entry name" value="Integrase_cat-core"/>
</dbReference>
<dbReference type="InterPro" id="IPR004838">
    <property type="entry name" value="NHTrfase_class1_PyrdxlP-BS"/>
</dbReference>
<evidence type="ECO:0000256" key="5">
    <source>
        <dbReference type="ARBA" id="ARBA00022679"/>
    </source>
</evidence>
<comment type="miscellaneous">
    <text evidence="8">In eukaryotes there are cytoplasmic, mitochondrial and chloroplastic isozymes.</text>
</comment>
<dbReference type="GO" id="GO:0004069">
    <property type="term" value="F:L-aspartate:2-oxoglutarate aminotransferase activity"/>
    <property type="evidence" value="ECO:0007669"/>
    <property type="project" value="UniProtKB-EC"/>
</dbReference>
<dbReference type="Gene3D" id="3.40.640.10">
    <property type="entry name" value="Type I PLP-dependent aspartate aminotransferase-like (Major domain)"/>
    <property type="match status" value="1"/>
</dbReference>
<dbReference type="OrthoDB" id="414104at2759"/>
<comment type="subunit">
    <text evidence="3 8">Homodimer.</text>
</comment>
<organism evidence="11 12">
    <name type="scientific">Raphanus sativus</name>
    <name type="common">Radish</name>
    <name type="synonym">Raphanus raphanistrum var. sativus</name>
    <dbReference type="NCBI Taxonomy" id="3726"/>
    <lineage>
        <taxon>Eukaryota</taxon>
        <taxon>Viridiplantae</taxon>
        <taxon>Streptophyta</taxon>
        <taxon>Embryophyta</taxon>
        <taxon>Tracheophyta</taxon>
        <taxon>Spermatophyta</taxon>
        <taxon>Magnoliopsida</taxon>
        <taxon>eudicotyledons</taxon>
        <taxon>Gunneridae</taxon>
        <taxon>Pentapetalae</taxon>
        <taxon>rosids</taxon>
        <taxon>malvids</taxon>
        <taxon>Brassicales</taxon>
        <taxon>Brassicaceae</taxon>
        <taxon>Brassiceae</taxon>
        <taxon>Raphanus</taxon>
    </lineage>
</organism>
<feature type="compositionally biased region" description="Low complexity" evidence="9">
    <location>
        <begin position="648"/>
        <end position="664"/>
    </location>
</feature>
<dbReference type="GO" id="GO:0030170">
    <property type="term" value="F:pyridoxal phosphate binding"/>
    <property type="evidence" value="ECO:0007669"/>
    <property type="project" value="InterPro"/>
</dbReference>
<name>A0A9W3CEF2_RAPSA</name>
<accession>A0A9W3CEF2</accession>
<keyword evidence="5 8" id="KW-0808">Transferase</keyword>
<dbReference type="CDD" id="cd00609">
    <property type="entry name" value="AAT_like"/>
    <property type="match status" value="1"/>
</dbReference>
<comment type="catalytic activity">
    <reaction evidence="7 8">
        <text>L-aspartate + 2-oxoglutarate = oxaloacetate + L-glutamate</text>
        <dbReference type="Rhea" id="RHEA:21824"/>
        <dbReference type="ChEBI" id="CHEBI:16452"/>
        <dbReference type="ChEBI" id="CHEBI:16810"/>
        <dbReference type="ChEBI" id="CHEBI:29985"/>
        <dbReference type="ChEBI" id="CHEBI:29991"/>
        <dbReference type="EC" id="2.6.1.1"/>
    </reaction>
</comment>
<dbReference type="FunFam" id="3.40.640.10:FF:000066">
    <property type="entry name" value="Aspartate aminotransferase"/>
    <property type="match status" value="1"/>
</dbReference>
<feature type="compositionally biased region" description="Low complexity" evidence="9">
    <location>
        <begin position="677"/>
        <end position="692"/>
    </location>
</feature>
<dbReference type="SUPFAM" id="SSF56672">
    <property type="entry name" value="DNA/RNA polymerases"/>
    <property type="match status" value="1"/>
</dbReference>
<keyword evidence="6" id="KW-0663">Pyridoxal phosphate</keyword>
<dbReference type="Pfam" id="PF25597">
    <property type="entry name" value="SH3_retrovirus"/>
    <property type="match status" value="1"/>
</dbReference>
<comment type="cofactor">
    <cofactor evidence="1">
        <name>pyridoxal 5'-phosphate</name>
        <dbReference type="ChEBI" id="CHEBI:597326"/>
    </cofactor>
</comment>
<dbReference type="PROSITE" id="PS00105">
    <property type="entry name" value="AA_TRANSFER_CLASS_1"/>
    <property type="match status" value="1"/>
</dbReference>
<evidence type="ECO:0000256" key="4">
    <source>
        <dbReference type="ARBA" id="ARBA00022576"/>
    </source>
</evidence>
<dbReference type="InterPro" id="IPR004839">
    <property type="entry name" value="Aminotransferase_I/II_large"/>
</dbReference>
<dbReference type="InterPro" id="IPR025724">
    <property type="entry name" value="GAG-pre-integrase_dom"/>
</dbReference>
<evidence type="ECO:0000256" key="8">
    <source>
        <dbReference type="RuleBase" id="RU000480"/>
    </source>
</evidence>
<keyword evidence="4 8" id="KW-0032">Aminotransferase</keyword>
<evidence type="ECO:0000256" key="7">
    <source>
        <dbReference type="ARBA" id="ARBA00049185"/>
    </source>
</evidence>
<dbReference type="InterPro" id="IPR043502">
    <property type="entry name" value="DNA/RNA_pol_sf"/>
</dbReference>
<reference evidence="12" key="2">
    <citation type="submission" date="2025-08" db="UniProtKB">
        <authorList>
            <consortium name="RefSeq"/>
        </authorList>
    </citation>
    <scope>IDENTIFICATION</scope>
    <source>
        <tissue evidence="12">Leaf</tissue>
    </source>
</reference>
<dbReference type="RefSeq" id="XP_056849758.1">
    <property type="nucleotide sequence ID" value="XM_056993778.1"/>
</dbReference>
<dbReference type="KEGG" id="rsz:108826228"/>
<evidence type="ECO:0000313" key="11">
    <source>
        <dbReference type="Proteomes" id="UP000504610"/>
    </source>
</evidence>
<dbReference type="Pfam" id="PF13976">
    <property type="entry name" value="gag_pre-integrs"/>
    <property type="match status" value="1"/>
</dbReference>
<reference evidence="11" key="1">
    <citation type="journal article" date="2019" name="Database">
        <title>The radish genome database (RadishGD): an integrated information resource for radish genomics.</title>
        <authorList>
            <person name="Yu H.J."/>
            <person name="Baek S."/>
            <person name="Lee Y.J."/>
            <person name="Cho A."/>
            <person name="Mun J.H."/>
        </authorList>
    </citation>
    <scope>NUCLEOTIDE SEQUENCE [LARGE SCALE GENOMIC DNA]</scope>
    <source>
        <strain evidence="11">cv. WK10039</strain>
    </source>
</reference>
<dbReference type="GO" id="GO:0015074">
    <property type="term" value="P:DNA integration"/>
    <property type="evidence" value="ECO:0007669"/>
    <property type="project" value="InterPro"/>
</dbReference>
<feature type="region of interest" description="Disordered" evidence="9">
    <location>
        <begin position="645"/>
        <end position="664"/>
    </location>
</feature>
<dbReference type="InterPro" id="IPR015424">
    <property type="entry name" value="PyrdxlP-dep_Trfase"/>
</dbReference>
<evidence type="ECO:0000256" key="1">
    <source>
        <dbReference type="ARBA" id="ARBA00001933"/>
    </source>
</evidence>
<dbReference type="EC" id="2.6.1.1" evidence="8"/>
<dbReference type="Pfam" id="PF00155">
    <property type="entry name" value="Aminotran_1_2"/>
    <property type="match status" value="1"/>
</dbReference>
<dbReference type="CDD" id="cd09272">
    <property type="entry name" value="RNase_HI_RT_Ty1"/>
    <property type="match status" value="1"/>
</dbReference>
<dbReference type="GeneID" id="108826228"/>
<feature type="region of interest" description="Disordered" evidence="9">
    <location>
        <begin position="759"/>
        <end position="780"/>
    </location>
</feature>
<dbReference type="PANTHER" id="PTHR11879">
    <property type="entry name" value="ASPARTATE AMINOTRANSFERASE"/>
    <property type="match status" value="1"/>
</dbReference>
<keyword evidence="11" id="KW-1185">Reference proteome</keyword>
<gene>
    <name evidence="12" type="primary">LOC108826228</name>
</gene>
<dbReference type="GO" id="GO:0005739">
    <property type="term" value="C:mitochondrion"/>
    <property type="evidence" value="ECO:0007669"/>
    <property type="project" value="TreeGrafter"/>
</dbReference>
<dbReference type="InterPro" id="IPR057670">
    <property type="entry name" value="SH3_retrovirus"/>
</dbReference>
<evidence type="ECO:0000313" key="12">
    <source>
        <dbReference type="RefSeq" id="XP_056849758.1"/>
    </source>
</evidence>
<dbReference type="InterPro" id="IPR013103">
    <property type="entry name" value="RVT_2"/>
</dbReference>
<dbReference type="GO" id="GO:0006520">
    <property type="term" value="P:amino acid metabolic process"/>
    <property type="evidence" value="ECO:0007669"/>
    <property type="project" value="InterPro"/>
</dbReference>
<dbReference type="SUPFAM" id="SSF53383">
    <property type="entry name" value="PLP-dependent transferases"/>
    <property type="match status" value="1"/>
</dbReference>
<dbReference type="InterPro" id="IPR015421">
    <property type="entry name" value="PyrdxlP-dep_Trfase_major"/>
</dbReference>
<dbReference type="Gene3D" id="3.30.420.10">
    <property type="entry name" value="Ribonuclease H-like superfamily/Ribonuclease H"/>
    <property type="match status" value="1"/>
</dbReference>